<dbReference type="AlphaFoldDB" id="A0A0M6ZIE4"/>
<dbReference type="EMBL" id="CXWC01000003">
    <property type="protein sequence ID" value="CTQ67803.1"/>
    <property type="molecule type" value="Genomic_DNA"/>
</dbReference>
<accession>A0A0M6ZIE4</accession>
<dbReference type="InterPro" id="IPR010364">
    <property type="entry name" value="Uncharacterised_IM_CreD"/>
</dbReference>
<organism evidence="2 3">
    <name type="scientific">Roseibium album</name>
    <dbReference type="NCBI Taxonomy" id="311410"/>
    <lineage>
        <taxon>Bacteria</taxon>
        <taxon>Pseudomonadati</taxon>
        <taxon>Pseudomonadota</taxon>
        <taxon>Alphaproteobacteria</taxon>
        <taxon>Hyphomicrobiales</taxon>
        <taxon>Stappiaceae</taxon>
        <taxon>Roseibium</taxon>
    </lineage>
</organism>
<protein>
    <submittedName>
        <fullName evidence="2">Inner membrane protein CreD</fullName>
    </submittedName>
</protein>
<dbReference type="PANTHER" id="PTHR30092:SF0">
    <property type="entry name" value="INNER MEMBRANE PROTEIN CRED"/>
    <property type="match status" value="1"/>
</dbReference>
<sequence length="480" mass="52346">MTDDLSHNAPDGPEATQRSSAPRFLTFLNSPAVKFVLIGLLTFLLLVPSVFVWVLVEERSHRATEVARDIARSWGGTQEINGPYLVIPFTETYTTGPSDKLKTETVRRTAVLFPQRLDVTGDITVEERRKSIYALPVYNGRVNLSGAFSAPADDMFEPKHGGTIDVAADKAVLVIGIGDVRALKSEIALGLDGKRSIPFEPGSGPLKMTSDRDAYRSFKASGINAAVPPGTWQRGFAFDIPLQLNGSTAIYFAPAGQTTKVALQSDWPHPGFTGAFLPETRTITDSGFDAAWTIPYLARGIPKMLETSNIPLQDKLLGVKFVEPVNFYQTISRSLKYAIGFISLTFLAVFVLEMRSGWRFHWIQYALVGLSLIIFYVMLLAFAEHVGYALAYLTAAGAATVLNAVYVGTSLKSRTAGLVMLAVLASIFGVLFALMREQDYALLIGSVIGFVALAITMFVTQKIDWSGHEKSNDRSATEPA</sequence>
<gene>
    <name evidence="2" type="primary">creD</name>
    <name evidence="2" type="ORF">LA5096_01572</name>
</gene>
<dbReference type="Proteomes" id="UP000049983">
    <property type="component" value="Unassembled WGS sequence"/>
</dbReference>
<dbReference type="GO" id="GO:0005886">
    <property type="term" value="C:plasma membrane"/>
    <property type="evidence" value="ECO:0007669"/>
    <property type="project" value="TreeGrafter"/>
</dbReference>
<evidence type="ECO:0000313" key="2">
    <source>
        <dbReference type="EMBL" id="CTQ67803.1"/>
    </source>
</evidence>
<dbReference type="NCBIfam" id="NF008712">
    <property type="entry name" value="PRK11715.1-1"/>
    <property type="match status" value="1"/>
</dbReference>
<dbReference type="STRING" id="311410.LA5095_04593"/>
<dbReference type="OrthoDB" id="9791851at2"/>
<proteinExistence type="predicted"/>
<reference evidence="3" key="1">
    <citation type="submission" date="2015-07" db="EMBL/GenBank/DDBJ databases">
        <authorList>
            <person name="Rodrigo-Torres Lidia"/>
            <person name="Arahal R.David."/>
        </authorList>
    </citation>
    <scope>NUCLEOTIDE SEQUENCE [LARGE SCALE GENOMIC DNA]</scope>
    <source>
        <strain evidence="3">CECT 5096</strain>
    </source>
</reference>
<feature type="transmembrane region" description="Helical" evidence="1">
    <location>
        <begin position="364"/>
        <end position="383"/>
    </location>
</feature>
<dbReference type="PANTHER" id="PTHR30092">
    <property type="entry name" value="INNER MEMBRANE PROTEIN CRED"/>
    <property type="match status" value="1"/>
</dbReference>
<feature type="transmembrane region" description="Helical" evidence="1">
    <location>
        <begin position="35"/>
        <end position="56"/>
    </location>
</feature>
<evidence type="ECO:0000313" key="3">
    <source>
        <dbReference type="Proteomes" id="UP000049983"/>
    </source>
</evidence>
<keyword evidence="1" id="KW-1133">Transmembrane helix</keyword>
<feature type="transmembrane region" description="Helical" evidence="1">
    <location>
        <begin position="334"/>
        <end position="352"/>
    </location>
</feature>
<name>A0A0M6ZIE4_9HYPH</name>
<keyword evidence="1" id="KW-0472">Membrane</keyword>
<feature type="transmembrane region" description="Helical" evidence="1">
    <location>
        <begin position="440"/>
        <end position="460"/>
    </location>
</feature>
<dbReference type="GeneID" id="97668991"/>
<evidence type="ECO:0000256" key="1">
    <source>
        <dbReference type="SAM" id="Phobius"/>
    </source>
</evidence>
<dbReference type="PIRSF" id="PIRSF004548">
    <property type="entry name" value="CreD"/>
    <property type="match status" value="1"/>
</dbReference>
<feature type="transmembrane region" description="Helical" evidence="1">
    <location>
        <begin position="415"/>
        <end position="434"/>
    </location>
</feature>
<keyword evidence="1" id="KW-0812">Transmembrane</keyword>
<dbReference type="Pfam" id="PF06123">
    <property type="entry name" value="CreD"/>
    <property type="match status" value="1"/>
</dbReference>
<feature type="transmembrane region" description="Helical" evidence="1">
    <location>
        <begin position="389"/>
        <end position="408"/>
    </location>
</feature>
<keyword evidence="3" id="KW-1185">Reference proteome</keyword>
<dbReference type="RefSeq" id="WP_055119212.1">
    <property type="nucleotide sequence ID" value="NZ_CXWA01000007.1"/>
</dbReference>